<dbReference type="Gene3D" id="1.10.10.10">
    <property type="entry name" value="Winged helix-like DNA-binding domain superfamily/Winged helix DNA-binding domain"/>
    <property type="match status" value="1"/>
</dbReference>
<dbReference type="SUPFAM" id="SSF46785">
    <property type="entry name" value="Winged helix' DNA-binding domain"/>
    <property type="match status" value="1"/>
</dbReference>
<dbReference type="PANTHER" id="PTHR44846:SF1">
    <property type="entry name" value="MANNOSYL-D-GLYCERATE TRANSPORT_METABOLISM SYSTEM REPRESSOR MNGR-RELATED"/>
    <property type="match status" value="1"/>
</dbReference>
<accession>A0ABU7FSC4</accession>
<evidence type="ECO:0000256" key="1">
    <source>
        <dbReference type="ARBA" id="ARBA00023015"/>
    </source>
</evidence>
<keyword evidence="2" id="KW-0238">DNA-binding</keyword>
<evidence type="ECO:0000313" key="5">
    <source>
        <dbReference type="EMBL" id="MED7826801.1"/>
    </source>
</evidence>
<feature type="domain" description="HTH gntR-type" evidence="4">
    <location>
        <begin position="7"/>
        <end position="75"/>
    </location>
</feature>
<organism evidence="5 6">
    <name type="scientific">Streptomyces chiangmaiensis</name>
    <dbReference type="NCBI Taxonomy" id="766497"/>
    <lineage>
        <taxon>Bacteria</taxon>
        <taxon>Bacillati</taxon>
        <taxon>Actinomycetota</taxon>
        <taxon>Actinomycetes</taxon>
        <taxon>Kitasatosporales</taxon>
        <taxon>Streptomycetaceae</taxon>
        <taxon>Streptomyces</taxon>
    </lineage>
</organism>
<reference evidence="5" key="1">
    <citation type="submission" date="2024-01" db="EMBL/GenBank/DDBJ databases">
        <title>First draft genome sequence data of TA4-1, the type strain of Gram-positive actinobacterium Streptomyces chiangmaiensis.</title>
        <authorList>
            <person name="Yasawong M."/>
            <person name="Nantapong N."/>
        </authorList>
    </citation>
    <scope>NUCLEOTIDE SEQUENCE</scope>
    <source>
        <strain evidence="5">TA4-1</strain>
    </source>
</reference>
<protein>
    <submittedName>
        <fullName evidence="5">Winged helix-turn-helix domain-containing protein</fullName>
    </submittedName>
</protein>
<dbReference type="EMBL" id="JAYWVC010000181">
    <property type="protein sequence ID" value="MED7826801.1"/>
    <property type="molecule type" value="Genomic_DNA"/>
</dbReference>
<evidence type="ECO:0000256" key="3">
    <source>
        <dbReference type="ARBA" id="ARBA00023163"/>
    </source>
</evidence>
<name>A0ABU7FSC4_9ACTN</name>
<dbReference type="InterPro" id="IPR050679">
    <property type="entry name" value="Bact_HTH_transcr_reg"/>
</dbReference>
<keyword evidence="3" id="KW-0804">Transcription</keyword>
<dbReference type="InterPro" id="IPR000524">
    <property type="entry name" value="Tscrpt_reg_HTH_GntR"/>
</dbReference>
<evidence type="ECO:0000256" key="2">
    <source>
        <dbReference type="ARBA" id="ARBA00023125"/>
    </source>
</evidence>
<dbReference type="RefSeq" id="WP_329511194.1">
    <property type="nucleotide sequence ID" value="NZ_BAAAYZ010000232.1"/>
</dbReference>
<sequence>MKWKPDEPKWRQLFEVLRERILDGTYPPGTKLPSVVQLTGEFDISEVPARHALKELRAVGLAEMHVGEGTFVTGLPAPPEG</sequence>
<dbReference type="PROSITE" id="PS50949">
    <property type="entry name" value="HTH_GNTR"/>
    <property type="match status" value="1"/>
</dbReference>
<proteinExistence type="predicted"/>
<dbReference type="Proteomes" id="UP001333996">
    <property type="component" value="Unassembled WGS sequence"/>
</dbReference>
<dbReference type="SMART" id="SM00345">
    <property type="entry name" value="HTH_GNTR"/>
    <property type="match status" value="1"/>
</dbReference>
<comment type="caution">
    <text evidence="5">The sequence shown here is derived from an EMBL/GenBank/DDBJ whole genome shotgun (WGS) entry which is preliminary data.</text>
</comment>
<evidence type="ECO:0000259" key="4">
    <source>
        <dbReference type="PROSITE" id="PS50949"/>
    </source>
</evidence>
<keyword evidence="6" id="KW-1185">Reference proteome</keyword>
<gene>
    <name evidence="5" type="ORF">VXC91_33895</name>
</gene>
<dbReference type="PANTHER" id="PTHR44846">
    <property type="entry name" value="MANNOSYL-D-GLYCERATE TRANSPORT/METABOLISM SYSTEM REPRESSOR MNGR-RELATED"/>
    <property type="match status" value="1"/>
</dbReference>
<dbReference type="CDD" id="cd07377">
    <property type="entry name" value="WHTH_GntR"/>
    <property type="match status" value="1"/>
</dbReference>
<evidence type="ECO:0000313" key="6">
    <source>
        <dbReference type="Proteomes" id="UP001333996"/>
    </source>
</evidence>
<dbReference type="Pfam" id="PF00392">
    <property type="entry name" value="GntR"/>
    <property type="match status" value="1"/>
</dbReference>
<dbReference type="InterPro" id="IPR036390">
    <property type="entry name" value="WH_DNA-bd_sf"/>
</dbReference>
<keyword evidence="1" id="KW-0805">Transcription regulation</keyword>
<dbReference type="InterPro" id="IPR036388">
    <property type="entry name" value="WH-like_DNA-bd_sf"/>
</dbReference>